<evidence type="ECO:0000313" key="2">
    <source>
        <dbReference type="EMBL" id="SHL80581.1"/>
    </source>
</evidence>
<sequence>MKKFINKVSVLMMGCMIAFMATACHTGGDDDSTQKVTTTPKNSLRGVILDQNGATLTGATVKINNKTVNINGNTFESTGLGNGNYKVEVTKAGYKGAEETITLSTSSQVVDNEVVLVGQDVESTFYLIKEETETINLGAEGDEKSVTLETSTQDDGTGKIVGNTQDPNDASLNSEIVVTAKAPGLSASEVSTVEKQLPAGKNIQDVYFKLTNLGSLEEATSKTGKTRSLIVAGESLPENYTYFAGVKLEAPYKVDFSSIAGFFINISIDLPGDVKNAIKLFRNTGSGWTEVTSSTTGNGIAKVDNSQATRITVSLNKLETQSFAIGVQIEQDEPSISAYTFNGTPVVNTSSSAITVKNMPYTVKSHGIVLTNKTKGAMVDYLRKIIVRYYKIRAIYEAKDETRTYNFTNSNTGGYSLPVNGELYLTGFQNVTVSEFSIRNGESRFQAEEYGDVYVYPYAIVPISPIHSGGSND</sequence>
<evidence type="ECO:0000256" key="1">
    <source>
        <dbReference type="SAM" id="SignalP"/>
    </source>
</evidence>
<dbReference type="EMBL" id="FRCJ01000001">
    <property type="protein sequence ID" value="SHL80581.1"/>
    <property type="molecule type" value="Genomic_DNA"/>
</dbReference>
<protein>
    <recommendedName>
        <fullName evidence="4">Carboxypeptidase regulatory-like domain-containing protein</fullName>
    </recommendedName>
</protein>
<dbReference type="RefSeq" id="WP_073042923.1">
    <property type="nucleotide sequence ID" value="NZ_FOLF01000002.1"/>
</dbReference>
<reference evidence="2 3" key="1">
    <citation type="submission" date="2016-11" db="EMBL/GenBank/DDBJ databases">
        <authorList>
            <person name="Jaros S."/>
            <person name="Januszkiewicz K."/>
            <person name="Wedrychowicz H."/>
        </authorList>
    </citation>
    <scope>NUCLEOTIDE SEQUENCE [LARGE SCALE GENOMIC DNA]</scope>
    <source>
        <strain evidence="2 3">BPI-34</strain>
    </source>
</reference>
<feature type="chain" id="PRO_5009925065" description="Carboxypeptidase regulatory-like domain-containing protein" evidence="1">
    <location>
        <begin position="24"/>
        <end position="473"/>
    </location>
</feature>
<gene>
    <name evidence="2" type="ORF">SAMN04488494_0782</name>
</gene>
<dbReference type="SUPFAM" id="SSF49464">
    <property type="entry name" value="Carboxypeptidase regulatory domain-like"/>
    <property type="match status" value="1"/>
</dbReference>
<evidence type="ECO:0008006" key="4">
    <source>
        <dbReference type="Google" id="ProtNLM"/>
    </source>
</evidence>
<proteinExistence type="predicted"/>
<dbReference type="Gene3D" id="2.60.40.1120">
    <property type="entry name" value="Carboxypeptidase-like, regulatory domain"/>
    <property type="match status" value="1"/>
</dbReference>
<evidence type="ECO:0000313" key="3">
    <source>
        <dbReference type="Proteomes" id="UP000184280"/>
    </source>
</evidence>
<dbReference type="Proteomes" id="UP000184280">
    <property type="component" value="Unassembled WGS sequence"/>
</dbReference>
<organism evidence="2 3">
    <name type="scientific">Xylanibacter ruminicola</name>
    <name type="common">Prevotella ruminicola</name>
    <dbReference type="NCBI Taxonomy" id="839"/>
    <lineage>
        <taxon>Bacteria</taxon>
        <taxon>Pseudomonadati</taxon>
        <taxon>Bacteroidota</taxon>
        <taxon>Bacteroidia</taxon>
        <taxon>Bacteroidales</taxon>
        <taxon>Prevotellaceae</taxon>
        <taxon>Xylanibacter</taxon>
    </lineage>
</organism>
<accession>A0A1M7DM42</accession>
<keyword evidence="1" id="KW-0732">Signal</keyword>
<feature type="signal peptide" evidence="1">
    <location>
        <begin position="1"/>
        <end position="23"/>
    </location>
</feature>
<dbReference type="AlphaFoldDB" id="A0A1M7DM42"/>
<dbReference type="PROSITE" id="PS51257">
    <property type="entry name" value="PROKAR_LIPOPROTEIN"/>
    <property type="match status" value="1"/>
</dbReference>
<name>A0A1M7DM42_XYLRU</name>
<dbReference type="InterPro" id="IPR008969">
    <property type="entry name" value="CarboxyPept-like_regulatory"/>
</dbReference>